<sequence>MAVPTEFTILDITGKFIMNKTLSDPTDDILAAQGVGWMKRKAIGLATLTLFVKHYKDDNGVEHIDIDQVLTGGIPGTREERTLNWTERENEDHVFGPVVGKSRRIKDLSEIEDDFLKTGWTPDSLEHGLVQSWVESDTPQSGRTWIAIQLWGMEEINGERRYARHVHFTGPDEKIIKARLVYDYYPKPLLHITLKARSLHIDLPLESSFIRVTRPLTSPWLFSMLAIAWIIGFAFFTRAQSFLTPPSSFIDCTSTYWLGKNGCGLDGQGCAPFNDSSFDFRCPAQCSNVILQNPRTVGNEQIAFVPLIVGGGDEERTYRGDTFICAAAVQAGLISDSRGGCASLKLIGNYTNFLPFAANGLSSIGFPSVFPLSWRFQEDTSLSHCEDMRDSALALNVIVTSLIFLILRPKPIIKFWCLVCIGFWHIVLFSQPAGSPPPLESAFATFLPALYIAYALWRLAWRFVLPAFEQAPIQATVLYLGPYWVGVLANLTTERIPISRLLSSDINQRAGGITSLVIIILVVTALVINQIRVIRKTGWLPHYFVWYAAGALLILILSQLPGLVLRVHHYFIALALTPGTAFPTRISALCQGLLLGLFLNGAAAFGFDSILQTPESLVRDAPIGSDLPSFLTNSSIWNPQIPINNQTITWDAFPEGWDGFSLLVDDVERYVGDALNFSLAAFNASIPHFFRLALTSGGNTGDYTMAATLWPNGTWIDPLPGPS</sequence>
<dbReference type="Gene3D" id="2.170.130.20">
    <property type="entry name" value="LCCL-like domain"/>
    <property type="match status" value="1"/>
</dbReference>
<reference evidence="3 4" key="1">
    <citation type="journal article" date="2014" name="BMC Genomics">
        <title>Genome and secretome analysis of the hemibiotrophic fungal pathogen, Moniliophthora roreri, which causes frosty pod rot disease of cacao: mechanisms of the biotrophic and necrotrophic phases.</title>
        <authorList>
            <person name="Meinhardt L.W."/>
            <person name="Costa G.G.L."/>
            <person name="Thomazella D.P.T."/>
            <person name="Teixeira P.J.P.L."/>
            <person name="Carazzolle M.F."/>
            <person name="Schuster S.C."/>
            <person name="Carlson J.E."/>
            <person name="Guiltinan M.J."/>
            <person name="Mieczkowski P."/>
            <person name="Farmer A."/>
            <person name="Ramaraj T."/>
            <person name="Crozier J."/>
            <person name="Davis R.E."/>
            <person name="Shao J."/>
            <person name="Melnick R.L."/>
            <person name="Pereira G.A.G."/>
            <person name="Bailey B.A."/>
        </authorList>
    </citation>
    <scope>NUCLEOTIDE SEQUENCE [LARGE SCALE GENOMIC DNA]</scope>
    <source>
        <strain evidence="3 4">MCA 2997</strain>
    </source>
</reference>
<feature type="transmembrane region" description="Helical" evidence="1">
    <location>
        <begin position="586"/>
        <end position="607"/>
    </location>
</feature>
<accession>V2XFS9</accession>
<proteinExistence type="predicted"/>
<feature type="transmembrane region" description="Helical" evidence="1">
    <location>
        <begin position="413"/>
        <end position="430"/>
    </location>
</feature>
<evidence type="ECO:0000259" key="2">
    <source>
        <dbReference type="PROSITE" id="PS50820"/>
    </source>
</evidence>
<dbReference type="STRING" id="1381753.V2XFS9"/>
<evidence type="ECO:0000313" key="3">
    <source>
        <dbReference type="EMBL" id="ESK98058.1"/>
    </source>
</evidence>
<dbReference type="InterPro" id="IPR036609">
    <property type="entry name" value="LCCL_sf"/>
</dbReference>
<keyword evidence="1" id="KW-1133">Transmembrane helix</keyword>
<dbReference type="Proteomes" id="UP000017559">
    <property type="component" value="Unassembled WGS sequence"/>
</dbReference>
<dbReference type="KEGG" id="mrr:Moror_494"/>
<keyword evidence="4" id="KW-1185">Reference proteome</keyword>
<keyword evidence="1" id="KW-0812">Transmembrane</keyword>
<evidence type="ECO:0000256" key="1">
    <source>
        <dbReference type="SAM" id="Phobius"/>
    </source>
</evidence>
<dbReference type="AlphaFoldDB" id="V2XFS9"/>
<dbReference type="EMBL" id="AWSO01000013">
    <property type="protein sequence ID" value="ESK98058.1"/>
    <property type="molecule type" value="Genomic_DNA"/>
</dbReference>
<feature type="transmembrane region" description="Helical" evidence="1">
    <location>
        <begin position="220"/>
        <end position="237"/>
    </location>
</feature>
<feature type="transmembrane region" description="Helical" evidence="1">
    <location>
        <begin position="391"/>
        <end position="407"/>
    </location>
</feature>
<organism evidence="3 4">
    <name type="scientific">Moniliophthora roreri (strain MCA 2997)</name>
    <name type="common">Cocoa frosty pod rot fungus</name>
    <name type="synonym">Crinipellis roreri</name>
    <dbReference type="NCBI Taxonomy" id="1381753"/>
    <lineage>
        <taxon>Eukaryota</taxon>
        <taxon>Fungi</taxon>
        <taxon>Dikarya</taxon>
        <taxon>Basidiomycota</taxon>
        <taxon>Agaricomycotina</taxon>
        <taxon>Agaricomycetes</taxon>
        <taxon>Agaricomycetidae</taxon>
        <taxon>Agaricales</taxon>
        <taxon>Marasmiineae</taxon>
        <taxon>Marasmiaceae</taxon>
        <taxon>Moniliophthora</taxon>
    </lineage>
</organism>
<keyword evidence="1" id="KW-0472">Membrane</keyword>
<protein>
    <submittedName>
        <fullName evidence="3">Lccl domain containing protein</fullName>
    </submittedName>
</protein>
<dbReference type="HOGENOM" id="CLU_011125_2_0_1"/>
<dbReference type="SUPFAM" id="SSF69848">
    <property type="entry name" value="LCCL domain"/>
    <property type="match status" value="1"/>
</dbReference>
<feature type="transmembrane region" description="Helical" evidence="1">
    <location>
        <begin position="543"/>
        <end position="565"/>
    </location>
</feature>
<feature type="transmembrane region" description="Helical" evidence="1">
    <location>
        <begin position="442"/>
        <end position="461"/>
    </location>
</feature>
<feature type="transmembrane region" description="Helical" evidence="1">
    <location>
        <begin position="473"/>
        <end position="491"/>
    </location>
</feature>
<dbReference type="InterPro" id="IPR004043">
    <property type="entry name" value="LCCL"/>
</dbReference>
<comment type="caution">
    <text evidence="3">The sequence shown here is derived from an EMBL/GenBank/DDBJ whole genome shotgun (WGS) entry which is preliminary data.</text>
</comment>
<gene>
    <name evidence="3" type="ORF">Moror_494</name>
</gene>
<dbReference type="PROSITE" id="PS50820">
    <property type="entry name" value="LCCL"/>
    <property type="match status" value="1"/>
</dbReference>
<dbReference type="PANTHER" id="PTHR31331">
    <property type="entry name" value="LCCL DOMAIN PROTEIN (AFU_ORTHOLOGUE AFUA_5G08630)"/>
    <property type="match status" value="1"/>
</dbReference>
<name>V2XFS9_MONRO</name>
<evidence type="ECO:0000313" key="4">
    <source>
        <dbReference type="Proteomes" id="UP000017559"/>
    </source>
</evidence>
<dbReference type="OrthoDB" id="441660at2759"/>
<dbReference type="Pfam" id="PF03815">
    <property type="entry name" value="LCCL"/>
    <property type="match status" value="1"/>
</dbReference>
<feature type="transmembrane region" description="Helical" evidence="1">
    <location>
        <begin position="512"/>
        <end position="531"/>
    </location>
</feature>
<dbReference type="InterPro" id="IPR051957">
    <property type="entry name" value="CRISP-LCCL_domain"/>
</dbReference>
<feature type="domain" description="LCCL" evidence="2">
    <location>
        <begin position="245"/>
        <end position="364"/>
    </location>
</feature>
<dbReference type="PANTHER" id="PTHR31331:SF1">
    <property type="entry name" value="CYSTEINE RICH SECRETORY PROTEIN LCCL DOMAIN CONTAINING 2"/>
    <property type="match status" value="1"/>
</dbReference>